<evidence type="ECO:0008006" key="4">
    <source>
        <dbReference type="Google" id="ProtNLM"/>
    </source>
</evidence>
<dbReference type="Proteomes" id="UP000193355">
    <property type="component" value="Unassembled WGS sequence"/>
</dbReference>
<reference evidence="3" key="1">
    <citation type="submission" date="2017-04" db="EMBL/GenBank/DDBJ databases">
        <authorList>
            <person name="Varghese N."/>
            <person name="Submissions S."/>
        </authorList>
    </citation>
    <scope>NUCLEOTIDE SEQUENCE [LARGE SCALE GENOMIC DNA]</scope>
    <source>
        <strain evidence="3">USBA 82</strain>
    </source>
</reference>
<dbReference type="PANTHER" id="PTHR42941">
    <property type="entry name" value="SLL1037 PROTEIN"/>
    <property type="match status" value="1"/>
</dbReference>
<protein>
    <recommendedName>
        <fullName evidence="4">TRAP transporter solute receptor, TAXI family</fullName>
    </recommendedName>
</protein>
<dbReference type="InterPro" id="IPR011852">
    <property type="entry name" value="TRAP_TAXI"/>
</dbReference>
<organism evidence="2 3">
    <name type="scientific">Dethiosulfovibrio salsuginis</name>
    <dbReference type="NCBI Taxonomy" id="561720"/>
    <lineage>
        <taxon>Bacteria</taxon>
        <taxon>Thermotogati</taxon>
        <taxon>Synergistota</taxon>
        <taxon>Synergistia</taxon>
        <taxon>Synergistales</taxon>
        <taxon>Dethiosulfovibrionaceae</taxon>
        <taxon>Dethiosulfovibrio</taxon>
    </lineage>
</organism>
<feature type="chain" id="PRO_5012326917" description="TRAP transporter solute receptor, TAXI family" evidence="1">
    <location>
        <begin position="24"/>
        <end position="325"/>
    </location>
</feature>
<dbReference type="RefSeq" id="WP_085544042.1">
    <property type="nucleotide sequence ID" value="NZ_FXBB01000006.1"/>
</dbReference>
<name>A0A1X7IY21_9BACT</name>
<keyword evidence="1" id="KW-0732">Signal</keyword>
<keyword evidence="3" id="KW-1185">Reference proteome</keyword>
<dbReference type="SUPFAM" id="SSF53850">
    <property type="entry name" value="Periplasmic binding protein-like II"/>
    <property type="match status" value="1"/>
</dbReference>
<accession>A0A1X7IY21</accession>
<dbReference type="EMBL" id="FXBB01000006">
    <property type="protein sequence ID" value="SMG19866.1"/>
    <property type="molecule type" value="Genomic_DNA"/>
</dbReference>
<dbReference type="STRING" id="561720.SAMN06275492_10644"/>
<dbReference type="Pfam" id="PF16868">
    <property type="entry name" value="NMT1_3"/>
    <property type="match status" value="1"/>
</dbReference>
<dbReference type="OrthoDB" id="9776669at2"/>
<feature type="signal peptide" evidence="1">
    <location>
        <begin position="1"/>
        <end position="23"/>
    </location>
</feature>
<dbReference type="Gene3D" id="3.40.190.10">
    <property type="entry name" value="Periplasmic binding protein-like II"/>
    <property type="match status" value="2"/>
</dbReference>
<evidence type="ECO:0000256" key="1">
    <source>
        <dbReference type="SAM" id="SignalP"/>
    </source>
</evidence>
<evidence type="ECO:0000313" key="2">
    <source>
        <dbReference type="EMBL" id="SMG19866.1"/>
    </source>
</evidence>
<gene>
    <name evidence="2" type="ORF">SAMN06275492_10644</name>
</gene>
<evidence type="ECO:0000313" key="3">
    <source>
        <dbReference type="Proteomes" id="UP000193355"/>
    </source>
</evidence>
<dbReference type="PANTHER" id="PTHR42941:SF1">
    <property type="entry name" value="SLL1037 PROTEIN"/>
    <property type="match status" value="1"/>
</dbReference>
<dbReference type="AlphaFoldDB" id="A0A1X7IY21"/>
<proteinExistence type="predicted"/>
<dbReference type="NCBIfam" id="TIGR02122">
    <property type="entry name" value="TRAP_TAXI"/>
    <property type="match status" value="1"/>
</dbReference>
<sequence>MSKKIALFLALAMATMVAGSAMAEDPAQLRFMAGPPGGNWFALGGSLSDMWTKNGLPTTSGTGGGVSNIVNADNGKGDMGFSVTSMVGAAVKGGDAPFKDAHSNVSVLANLYTQYTYFIVRKDFAEKNDIKTLGDIVEKKLPVRFATLKPGTSSEFVIRNLFKVGYGVDYRKAITEWGGKVEFSSYSDGSNLLADNHIDCFAFSVGKIASIVMQIESQTDILILPVDEKARQAMTDAFGTVTFNVEPGVYKSVTEPVPTIGDYTCIVIRNDISDELAYKLSELVWNNKETLAKGVKDMEELNPVEAVPSAVPAHPGAAKFWKSVQ</sequence>